<organism evidence="7">
    <name type="scientific">Absidia glauca</name>
    <name type="common">Pin mould</name>
    <dbReference type="NCBI Taxonomy" id="4829"/>
    <lineage>
        <taxon>Eukaryota</taxon>
        <taxon>Fungi</taxon>
        <taxon>Fungi incertae sedis</taxon>
        <taxon>Mucoromycota</taxon>
        <taxon>Mucoromycotina</taxon>
        <taxon>Mucoromycetes</taxon>
        <taxon>Mucorales</taxon>
        <taxon>Cunninghamellaceae</taxon>
        <taxon>Absidia</taxon>
    </lineage>
</organism>
<dbReference type="GO" id="GO:0016891">
    <property type="term" value="F:RNA endonuclease activity producing 5'-phosphomonoesters, hydrolytic mechanism"/>
    <property type="evidence" value="ECO:0007669"/>
    <property type="project" value="TreeGrafter"/>
</dbReference>
<feature type="domain" description="Phospholipase D-like" evidence="6">
    <location>
        <begin position="2"/>
        <end position="53"/>
    </location>
</feature>
<reference evidence="7" key="1">
    <citation type="submission" date="2016-04" db="EMBL/GenBank/DDBJ databases">
        <authorList>
            <person name="Evans L.H."/>
            <person name="Alamgir A."/>
            <person name="Owens N."/>
            <person name="Weber N.D."/>
            <person name="Virtaneva K."/>
            <person name="Barbian K."/>
            <person name="Babar A."/>
            <person name="Rosenke K."/>
        </authorList>
    </citation>
    <scope>NUCLEOTIDE SEQUENCE [LARGE SCALE GENOMIC DNA]</scope>
    <source>
        <strain evidence="7">CBS 101.48</strain>
    </source>
</reference>
<dbReference type="PANTHER" id="PTHR43856">
    <property type="entry name" value="CARDIOLIPIN HYDROLASE"/>
    <property type="match status" value="1"/>
</dbReference>
<dbReference type="Gene3D" id="3.30.870.10">
    <property type="entry name" value="Endonuclease Chain A"/>
    <property type="match status" value="1"/>
</dbReference>
<dbReference type="InterPro" id="IPR025202">
    <property type="entry name" value="PLD-like_dom"/>
</dbReference>
<protein>
    <recommendedName>
        <fullName evidence="5">Mitochondrial cardiolipin hydrolase</fullName>
    </recommendedName>
</protein>
<gene>
    <name evidence="7" type="primary">ABSGL_12751.1 scaffold 13503</name>
</gene>
<dbReference type="EMBL" id="LT554726">
    <property type="protein sequence ID" value="SAM07113.1"/>
    <property type="molecule type" value="Genomic_DNA"/>
</dbReference>
<dbReference type="GO" id="GO:0016042">
    <property type="term" value="P:lipid catabolic process"/>
    <property type="evidence" value="ECO:0007669"/>
    <property type="project" value="UniProtKB-KW"/>
</dbReference>
<evidence type="ECO:0000256" key="5">
    <source>
        <dbReference type="ARBA" id="ARBA00040549"/>
    </source>
</evidence>
<dbReference type="InterPro" id="IPR051406">
    <property type="entry name" value="PLD_domain"/>
</dbReference>
<sequence>MAQKTLHIAVFSLTDNKTANVLIDAYERGVDVKIVTDNDQLDGKGADVRRLHQDYGIPFKTDSRLTLLVVCSARFKNMENVIITNIPSLAKAYEIEFQKLWQDLHYE</sequence>
<evidence type="ECO:0000256" key="3">
    <source>
        <dbReference type="ARBA" id="ARBA00023098"/>
    </source>
</evidence>
<keyword evidence="1" id="KW-0378">Hydrolase</keyword>
<evidence type="ECO:0000256" key="1">
    <source>
        <dbReference type="ARBA" id="ARBA00022801"/>
    </source>
</evidence>
<dbReference type="PANTHER" id="PTHR43856:SF1">
    <property type="entry name" value="MITOCHONDRIAL CARDIOLIPIN HYDROLASE"/>
    <property type="match status" value="1"/>
</dbReference>
<evidence type="ECO:0000259" key="6">
    <source>
        <dbReference type="Pfam" id="PF13091"/>
    </source>
</evidence>
<evidence type="ECO:0000313" key="8">
    <source>
        <dbReference type="Proteomes" id="UP000078561"/>
    </source>
</evidence>
<dbReference type="AlphaFoldDB" id="A0A163KC09"/>
<dbReference type="STRING" id="4829.A0A163KC09"/>
<dbReference type="SUPFAM" id="SSF56024">
    <property type="entry name" value="Phospholipase D/nuclease"/>
    <property type="match status" value="1"/>
</dbReference>
<dbReference type="OrthoDB" id="5205528at2759"/>
<dbReference type="InParanoid" id="A0A163KC09"/>
<name>A0A163KC09_ABSGL</name>
<keyword evidence="3" id="KW-0443">Lipid metabolism</keyword>
<evidence type="ECO:0000256" key="4">
    <source>
        <dbReference type="ARBA" id="ARBA00038012"/>
    </source>
</evidence>
<evidence type="ECO:0000256" key="2">
    <source>
        <dbReference type="ARBA" id="ARBA00022963"/>
    </source>
</evidence>
<comment type="similarity">
    <text evidence="4">Belongs to the phospholipase D family. MitoPLD/Zucchini subfamily.</text>
</comment>
<keyword evidence="2" id="KW-0442">Lipid degradation</keyword>
<accession>A0A163KC09</accession>
<proteinExistence type="inferred from homology"/>
<dbReference type="Proteomes" id="UP000078561">
    <property type="component" value="Unassembled WGS sequence"/>
</dbReference>
<evidence type="ECO:0000313" key="7">
    <source>
        <dbReference type="EMBL" id="SAM07113.1"/>
    </source>
</evidence>
<keyword evidence="8" id="KW-1185">Reference proteome</keyword>
<dbReference type="Pfam" id="PF13091">
    <property type="entry name" value="PLDc_2"/>
    <property type="match status" value="1"/>
</dbReference>